<evidence type="ECO:0000256" key="1">
    <source>
        <dbReference type="SAM" id="Coils"/>
    </source>
</evidence>
<dbReference type="EMBL" id="OBQI01000001">
    <property type="protein sequence ID" value="SOC47223.1"/>
    <property type="molecule type" value="Genomic_DNA"/>
</dbReference>
<dbReference type="OrthoDB" id="3206608at2"/>
<feature type="coiled-coil region" evidence="1">
    <location>
        <begin position="208"/>
        <end position="235"/>
    </location>
</feature>
<feature type="region of interest" description="Disordered" evidence="2">
    <location>
        <begin position="18"/>
        <end position="45"/>
    </location>
</feature>
<evidence type="ECO:0000313" key="4">
    <source>
        <dbReference type="Proteomes" id="UP000219435"/>
    </source>
</evidence>
<name>A0A285UZK9_9ACTN</name>
<organism evidence="3 4">
    <name type="scientific">Blastococcus aggregatus</name>
    <dbReference type="NCBI Taxonomy" id="38502"/>
    <lineage>
        <taxon>Bacteria</taxon>
        <taxon>Bacillati</taxon>
        <taxon>Actinomycetota</taxon>
        <taxon>Actinomycetes</taxon>
        <taxon>Geodermatophilales</taxon>
        <taxon>Geodermatophilaceae</taxon>
        <taxon>Blastococcus</taxon>
    </lineage>
</organism>
<dbReference type="AlphaFoldDB" id="A0A285UZK9"/>
<dbReference type="Proteomes" id="UP000219435">
    <property type="component" value="Unassembled WGS sequence"/>
</dbReference>
<gene>
    <name evidence="3" type="ORF">SAMN05660748_0699</name>
</gene>
<sequence length="415" mass="46586">MARRRGFFAEISHQAAVAEKNRQRAQAAATKEQARRQREAERLQQQLERARTRQFIMTEKEEKQLHIAAREAEVERLNGELAMQLADIDNVLTATLEVDDYVDLEDLRKKAKHPRFESRHSSPIPAPAPIETPPEPVYVEPDAPRGVGAVFGGKKKHAEAVAAAQAAFAQAHQQWQQAAAAVPMQQLSQLAEHKQAEDARQANLATDRARYDAECAERQREVDESNAELDELIRDLDAGTPEAIEEYLSIVFGNSVYPADWPWPPEYTYDAETKELEIQLHFPAPETLPTIRQYKYVRAKDEITSTEQTQKEQRERYAALVSNMTLRTLHEVWESDRRQKVDSISLIGSVSHVDPATGKDTVTPLVAAAVDRLTFEDIDLSRVAPGETLRHLGAVVSKNAHAITPIKLAPGVRAH</sequence>
<protein>
    <submittedName>
        <fullName evidence="3">Restriction system protein</fullName>
    </submittedName>
</protein>
<evidence type="ECO:0000256" key="2">
    <source>
        <dbReference type="SAM" id="MobiDB-lite"/>
    </source>
</evidence>
<reference evidence="4" key="1">
    <citation type="submission" date="2017-08" db="EMBL/GenBank/DDBJ databases">
        <authorList>
            <person name="Varghese N."/>
            <person name="Submissions S."/>
        </authorList>
    </citation>
    <scope>NUCLEOTIDE SEQUENCE [LARGE SCALE GENOMIC DNA]</scope>
    <source>
        <strain evidence="4">DSM 4725</strain>
    </source>
</reference>
<keyword evidence="4" id="KW-1185">Reference proteome</keyword>
<feature type="compositionally biased region" description="Basic and acidic residues" evidence="2">
    <location>
        <begin position="32"/>
        <end position="42"/>
    </location>
</feature>
<dbReference type="RefSeq" id="WP_141437037.1">
    <property type="nucleotide sequence ID" value="NZ_OBQI01000001.1"/>
</dbReference>
<proteinExistence type="predicted"/>
<evidence type="ECO:0000313" key="3">
    <source>
        <dbReference type="EMBL" id="SOC47223.1"/>
    </source>
</evidence>
<keyword evidence="1" id="KW-0175">Coiled coil</keyword>
<accession>A0A285UZK9</accession>